<dbReference type="CDD" id="cd04301">
    <property type="entry name" value="NAT_SF"/>
    <property type="match status" value="1"/>
</dbReference>
<sequence>MDYVLATSRPWNEIMARRLEEKTGHTFHLITGKEELTPERLADIAPRYVFFPHWSHIIPEAVHTAYECVVFHMTDLPYGRGGSPLQNLIQRGHHETQLTALRCVAELDAGPVYMKRPLCLEGAASEIFLRAAGEIESMIEAIIREEPEPQAQEGETVNFRRRTPGESDLAQAPIQDLNDFFDFIRMLDAEGYPRAFLELHGHRMELSRVQLEQDRLVGTFVIHRQHAIPDKNGGGIKMLLDRCYPKPPRDVFERMQGLYKPGDPLYTVEHEGQAVGMVYCAHHSKGGHLENLAVDPDYRGLGLADKLVETLMQDNPEVITLTTRIPAYFERFGFKAVEQLTDQSVFMAAKSPASTAIGTNTATASGNQQP</sequence>
<dbReference type="SUPFAM" id="SSF55729">
    <property type="entry name" value="Acyl-CoA N-acyltransferases (Nat)"/>
    <property type="match status" value="1"/>
</dbReference>
<dbReference type="SUPFAM" id="SSF50486">
    <property type="entry name" value="FMT C-terminal domain-like"/>
    <property type="match status" value="1"/>
</dbReference>
<dbReference type="Pfam" id="PF21553">
    <property type="entry name" value="Formyl_trans_C_2"/>
    <property type="match status" value="1"/>
</dbReference>
<evidence type="ECO:0000313" key="3">
    <source>
        <dbReference type="Proteomes" id="UP000198611"/>
    </source>
</evidence>
<name>A0A1I1NRG8_9GAMM</name>
<dbReference type="STRING" id="1123397.SAMN05660831_00254"/>
<evidence type="ECO:0000259" key="1">
    <source>
        <dbReference type="PROSITE" id="PS51186"/>
    </source>
</evidence>
<dbReference type="Gene3D" id="3.10.25.20">
    <property type="match status" value="1"/>
</dbReference>
<dbReference type="GO" id="GO:0016747">
    <property type="term" value="F:acyltransferase activity, transferring groups other than amino-acyl groups"/>
    <property type="evidence" value="ECO:0007669"/>
    <property type="project" value="InterPro"/>
</dbReference>
<dbReference type="SUPFAM" id="SSF53328">
    <property type="entry name" value="Formyltransferase"/>
    <property type="match status" value="1"/>
</dbReference>
<dbReference type="InterPro" id="IPR016181">
    <property type="entry name" value="Acyl_CoA_acyltransferase"/>
</dbReference>
<protein>
    <submittedName>
        <fullName evidence="2">Acetyltransferase (GNAT) domain-containing protein</fullName>
    </submittedName>
</protein>
<dbReference type="Pfam" id="PF13508">
    <property type="entry name" value="Acetyltransf_7"/>
    <property type="match status" value="1"/>
</dbReference>
<feature type="domain" description="N-acetyltransferase" evidence="1">
    <location>
        <begin position="221"/>
        <end position="352"/>
    </location>
</feature>
<keyword evidence="3" id="KW-1185">Reference proteome</keyword>
<dbReference type="InterPro" id="IPR011034">
    <property type="entry name" value="Formyl_transferase-like_C_sf"/>
</dbReference>
<dbReference type="InterPro" id="IPR049355">
    <property type="entry name" value="Formyl_trans-like_C"/>
</dbReference>
<gene>
    <name evidence="2" type="ORF">SAMN05660831_00254</name>
</gene>
<dbReference type="Gene3D" id="3.40.50.170">
    <property type="entry name" value="Formyl transferase, N-terminal domain"/>
    <property type="match status" value="1"/>
</dbReference>
<keyword evidence="2" id="KW-0808">Transferase</keyword>
<accession>A0A1I1NRG8</accession>
<organism evidence="2 3">
    <name type="scientific">Thiohalospira halophila DSM 15071</name>
    <dbReference type="NCBI Taxonomy" id="1123397"/>
    <lineage>
        <taxon>Bacteria</taxon>
        <taxon>Pseudomonadati</taxon>
        <taxon>Pseudomonadota</taxon>
        <taxon>Gammaproteobacteria</taxon>
        <taxon>Thiohalospirales</taxon>
        <taxon>Thiohalospiraceae</taxon>
        <taxon>Thiohalospira</taxon>
    </lineage>
</organism>
<dbReference type="InterPro" id="IPR036477">
    <property type="entry name" value="Formyl_transf_N_sf"/>
</dbReference>
<dbReference type="InterPro" id="IPR000182">
    <property type="entry name" value="GNAT_dom"/>
</dbReference>
<dbReference type="EMBL" id="FOMJ01000001">
    <property type="protein sequence ID" value="SFC96320.1"/>
    <property type="molecule type" value="Genomic_DNA"/>
</dbReference>
<dbReference type="CDD" id="cd08821">
    <property type="entry name" value="FMT_core_like_1"/>
    <property type="match status" value="1"/>
</dbReference>
<dbReference type="OrthoDB" id="9802815at2"/>
<dbReference type="PROSITE" id="PS51186">
    <property type="entry name" value="GNAT"/>
    <property type="match status" value="1"/>
</dbReference>
<dbReference type="Proteomes" id="UP000198611">
    <property type="component" value="Unassembled WGS sequence"/>
</dbReference>
<evidence type="ECO:0000313" key="2">
    <source>
        <dbReference type="EMBL" id="SFC96320.1"/>
    </source>
</evidence>
<dbReference type="AlphaFoldDB" id="A0A1I1NRG8"/>
<reference evidence="2 3" key="1">
    <citation type="submission" date="2016-10" db="EMBL/GenBank/DDBJ databases">
        <authorList>
            <person name="de Groot N.N."/>
        </authorList>
    </citation>
    <scope>NUCLEOTIDE SEQUENCE [LARGE SCALE GENOMIC DNA]</scope>
    <source>
        <strain evidence="2 3">HL3</strain>
    </source>
</reference>
<dbReference type="Gene3D" id="3.40.630.30">
    <property type="match status" value="1"/>
</dbReference>
<dbReference type="RefSeq" id="WP_159432981.1">
    <property type="nucleotide sequence ID" value="NZ_FOMJ01000001.1"/>
</dbReference>
<proteinExistence type="predicted"/>